<gene>
    <name evidence="1" type="ORF">FHX44_117434</name>
</gene>
<proteinExistence type="predicted"/>
<organism evidence="1 2">
    <name type="scientific">Pseudonocardia hierapolitana</name>
    <dbReference type="NCBI Taxonomy" id="1128676"/>
    <lineage>
        <taxon>Bacteria</taxon>
        <taxon>Bacillati</taxon>
        <taxon>Actinomycetota</taxon>
        <taxon>Actinomycetes</taxon>
        <taxon>Pseudonocardiales</taxon>
        <taxon>Pseudonocardiaceae</taxon>
        <taxon>Pseudonocardia</taxon>
    </lineage>
</organism>
<evidence type="ECO:0000313" key="2">
    <source>
        <dbReference type="Proteomes" id="UP000321261"/>
    </source>
</evidence>
<comment type="caution">
    <text evidence="1">The sequence shown here is derived from an EMBL/GenBank/DDBJ whole genome shotgun (WGS) entry which is preliminary data.</text>
</comment>
<sequence length="56" mass="6675">MEAVFLIIALALVLMVFAPVAPSDRARTPLRLRLARQLHLWDRYVYHDPQIWYPRD</sequence>
<protein>
    <submittedName>
        <fullName evidence="1">Uncharacterized protein</fullName>
    </submittedName>
</protein>
<accession>A0A561T309</accession>
<name>A0A561T309_9PSEU</name>
<dbReference type="AlphaFoldDB" id="A0A561T309"/>
<dbReference type="RefSeq" id="WP_170309192.1">
    <property type="nucleotide sequence ID" value="NZ_VIWU01000001.1"/>
</dbReference>
<keyword evidence="2" id="KW-1185">Reference proteome</keyword>
<dbReference type="Proteomes" id="UP000321261">
    <property type="component" value="Unassembled WGS sequence"/>
</dbReference>
<dbReference type="EMBL" id="VIWU01000001">
    <property type="protein sequence ID" value="TWF81489.1"/>
    <property type="molecule type" value="Genomic_DNA"/>
</dbReference>
<reference evidence="1 2" key="1">
    <citation type="submission" date="2019-06" db="EMBL/GenBank/DDBJ databases">
        <title>Sequencing the genomes of 1000 actinobacteria strains.</title>
        <authorList>
            <person name="Klenk H.-P."/>
        </authorList>
    </citation>
    <scope>NUCLEOTIDE SEQUENCE [LARGE SCALE GENOMIC DNA]</scope>
    <source>
        <strain evidence="1 2">DSM 45671</strain>
    </source>
</reference>
<evidence type="ECO:0000313" key="1">
    <source>
        <dbReference type="EMBL" id="TWF81489.1"/>
    </source>
</evidence>